<accession>A0A811U8U3</accession>
<sequence length="66" mass="7061">SNKYFTLCSANNNRNNVLQQRCVSALLKVLVAGGTLEAALTATAVQSVYLLHGTQCGGEKVEHEIL</sequence>
<keyword evidence="2" id="KW-1185">Reference proteome</keyword>
<evidence type="ECO:0000313" key="2">
    <source>
        <dbReference type="Proteomes" id="UP000606786"/>
    </source>
</evidence>
<dbReference type="AlphaFoldDB" id="A0A811U8U3"/>
<dbReference type="Proteomes" id="UP000606786">
    <property type="component" value="Unassembled WGS sequence"/>
</dbReference>
<comment type="caution">
    <text evidence="1">The sequence shown here is derived from an EMBL/GenBank/DDBJ whole genome shotgun (WGS) entry which is preliminary data.</text>
</comment>
<evidence type="ECO:0000313" key="1">
    <source>
        <dbReference type="EMBL" id="CAD6995354.1"/>
    </source>
</evidence>
<organism evidence="1 2">
    <name type="scientific">Ceratitis capitata</name>
    <name type="common">Mediterranean fruit fly</name>
    <name type="synonym">Tephritis capitata</name>
    <dbReference type="NCBI Taxonomy" id="7213"/>
    <lineage>
        <taxon>Eukaryota</taxon>
        <taxon>Metazoa</taxon>
        <taxon>Ecdysozoa</taxon>
        <taxon>Arthropoda</taxon>
        <taxon>Hexapoda</taxon>
        <taxon>Insecta</taxon>
        <taxon>Pterygota</taxon>
        <taxon>Neoptera</taxon>
        <taxon>Endopterygota</taxon>
        <taxon>Diptera</taxon>
        <taxon>Brachycera</taxon>
        <taxon>Muscomorpha</taxon>
        <taxon>Tephritoidea</taxon>
        <taxon>Tephritidae</taxon>
        <taxon>Ceratitis</taxon>
        <taxon>Ceratitis</taxon>
    </lineage>
</organism>
<protein>
    <submittedName>
        <fullName evidence="1">(Mediterranean fruit fly) hypothetical protein</fullName>
    </submittedName>
</protein>
<gene>
    <name evidence="1" type="ORF">CCAP1982_LOCUS4073</name>
</gene>
<dbReference type="EMBL" id="CAJHJT010000001">
    <property type="protein sequence ID" value="CAD6995354.1"/>
    <property type="molecule type" value="Genomic_DNA"/>
</dbReference>
<feature type="non-terminal residue" evidence="1">
    <location>
        <position position="1"/>
    </location>
</feature>
<proteinExistence type="predicted"/>
<name>A0A811U8U3_CERCA</name>
<reference evidence="1" key="1">
    <citation type="submission" date="2020-11" db="EMBL/GenBank/DDBJ databases">
        <authorList>
            <person name="Whitehead M."/>
        </authorList>
    </citation>
    <scope>NUCLEOTIDE SEQUENCE</scope>
    <source>
        <strain evidence="1">EGII</strain>
    </source>
</reference>